<accession>A0A445MZX8</accession>
<evidence type="ECO:0000313" key="2">
    <source>
        <dbReference type="EMBL" id="SPD74901.1"/>
    </source>
</evidence>
<dbReference type="EMBL" id="OJIN01000179">
    <property type="protein sequence ID" value="SPD74901.1"/>
    <property type="molecule type" value="Genomic_DNA"/>
</dbReference>
<sequence>MNSDSNRSESTGKAQSSKAVTGGGTLAQDEYPVCHEAGKPVRGGHHLLFVAGNGAHHDVCVFGLRVYPDSVASRLAGAASGCNHGSTSGRP</sequence>
<evidence type="ECO:0000256" key="1">
    <source>
        <dbReference type="SAM" id="MobiDB-lite"/>
    </source>
</evidence>
<gene>
    <name evidence="2" type="ORF">PITCH_A380006</name>
</gene>
<reference evidence="2" key="1">
    <citation type="submission" date="2018-01" db="EMBL/GenBank/DDBJ databases">
        <authorList>
            <person name="Regsiter A."/>
            <person name="William W."/>
        </authorList>
    </citation>
    <scope>NUCLEOTIDE SEQUENCE</scope>
    <source>
        <strain evidence="2">TRIP AH-1</strain>
    </source>
</reference>
<protein>
    <submittedName>
        <fullName evidence="2">Uncharacterized protein</fullName>
    </submittedName>
</protein>
<feature type="region of interest" description="Disordered" evidence="1">
    <location>
        <begin position="1"/>
        <end position="25"/>
    </location>
</feature>
<organism evidence="2">
    <name type="scientific">uncultured Desulfobacterium sp</name>
    <dbReference type="NCBI Taxonomy" id="201089"/>
    <lineage>
        <taxon>Bacteria</taxon>
        <taxon>Pseudomonadati</taxon>
        <taxon>Thermodesulfobacteriota</taxon>
        <taxon>Desulfobacteria</taxon>
        <taxon>Desulfobacterales</taxon>
        <taxon>Desulfobacteriaceae</taxon>
        <taxon>Desulfobacterium</taxon>
        <taxon>environmental samples</taxon>
    </lineage>
</organism>
<feature type="compositionally biased region" description="Polar residues" evidence="1">
    <location>
        <begin position="1"/>
        <end position="19"/>
    </location>
</feature>
<proteinExistence type="predicted"/>
<dbReference type="AlphaFoldDB" id="A0A445MZX8"/>
<name>A0A445MZX8_9BACT</name>